<dbReference type="AlphaFoldDB" id="A0A381SKT5"/>
<name>A0A381SKT5_9ZZZZ</name>
<sequence>MKRLDESLIRNYLLGQKTKHQINAQVFMDNPIGVADHGDLIQTVENELGKIAEYNDKLTALDELTELKW</sequence>
<evidence type="ECO:0000313" key="1">
    <source>
        <dbReference type="EMBL" id="SVA02947.1"/>
    </source>
</evidence>
<proteinExistence type="predicted"/>
<organism evidence="1">
    <name type="scientific">marine metagenome</name>
    <dbReference type="NCBI Taxonomy" id="408172"/>
    <lineage>
        <taxon>unclassified sequences</taxon>
        <taxon>metagenomes</taxon>
        <taxon>ecological metagenomes</taxon>
    </lineage>
</organism>
<reference evidence="1" key="1">
    <citation type="submission" date="2018-05" db="EMBL/GenBank/DDBJ databases">
        <authorList>
            <person name="Lanie J.A."/>
            <person name="Ng W.-L."/>
            <person name="Kazmierczak K.M."/>
            <person name="Andrzejewski T.M."/>
            <person name="Davidsen T.M."/>
            <person name="Wayne K.J."/>
            <person name="Tettelin H."/>
            <person name="Glass J.I."/>
            <person name="Rusch D."/>
            <person name="Podicherti R."/>
            <person name="Tsui H.-C.T."/>
            <person name="Winkler M.E."/>
        </authorList>
    </citation>
    <scope>NUCLEOTIDE SEQUENCE</scope>
</reference>
<dbReference type="EMBL" id="UINC01003058">
    <property type="protein sequence ID" value="SVA02947.1"/>
    <property type="molecule type" value="Genomic_DNA"/>
</dbReference>
<accession>A0A381SKT5</accession>
<protein>
    <submittedName>
        <fullName evidence="1">Uncharacterized protein</fullName>
    </submittedName>
</protein>
<gene>
    <name evidence="1" type="ORF">METZ01_LOCUS55801</name>
</gene>